<evidence type="ECO:0000256" key="5">
    <source>
        <dbReference type="SAM" id="MobiDB-lite"/>
    </source>
</evidence>
<sequence length="267" mass="27081">MTQVPCKVFVGRCTEDIQADDLRDYFSTFGEVTDVFIPKPFRAFAFVTFLDPEVAQNLCGEDHIIKGVSVHVSNAAPKSDPNGRLQGGGGGMGGYRGSMIRDGTNLSGHHGNMPYQQQGSGGWNQGSRNNIDMPNLQALGITGQGGGADGQNPLNMGAPLNLGAVPMNTALMAAALNQAGWSLVGGLQGNQGPGGGFANQSNASGYGGPQQGGGGPAQGGPNTGQGGGGILSWGGNRGSGNGNGQGGAPQQQGSWPQRGPKPDNYLS</sequence>
<feature type="compositionally biased region" description="Low complexity" evidence="5">
    <location>
        <begin position="248"/>
        <end position="257"/>
    </location>
</feature>
<evidence type="ECO:0000256" key="4">
    <source>
        <dbReference type="PROSITE-ProRule" id="PRU00176"/>
    </source>
</evidence>
<name>A0ABQ9GCI8_9NEOP</name>
<dbReference type="PANTHER" id="PTHR48033">
    <property type="entry name" value="RNA-BINDING (RRM/RBD/RNP MOTIFS) FAMILY PROTEIN"/>
    <property type="match status" value="1"/>
</dbReference>
<dbReference type="EMBL" id="JARBHB010000013">
    <property type="protein sequence ID" value="KAJ8870130.1"/>
    <property type="molecule type" value="Genomic_DNA"/>
</dbReference>
<dbReference type="CDD" id="cd12322">
    <property type="entry name" value="RRM2_TDP43"/>
    <property type="match status" value="1"/>
</dbReference>
<evidence type="ECO:0000256" key="2">
    <source>
        <dbReference type="ARBA" id="ARBA00022884"/>
    </source>
</evidence>
<feature type="compositionally biased region" description="Gly residues" evidence="5">
    <location>
        <begin position="205"/>
        <end position="247"/>
    </location>
</feature>
<evidence type="ECO:0000256" key="1">
    <source>
        <dbReference type="ARBA" id="ARBA00004123"/>
    </source>
</evidence>
<keyword evidence="8" id="KW-1185">Reference proteome</keyword>
<evidence type="ECO:0000256" key="3">
    <source>
        <dbReference type="ARBA" id="ARBA00023242"/>
    </source>
</evidence>
<protein>
    <recommendedName>
        <fullName evidence="6">RRM domain-containing protein</fullName>
    </recommendedName>
</protein>
<dbReference type="Proteomes" id="UP001159363">
    <property type="component" value="Chromosome 12"/>
</dbReference>
<evidence type="ECO:0000313" key="8">
    <source>
        <dbReference type="Proteomes" id="UP001159363"/>
    </source>
</evidence>
<feature type="domain" description="RRM" evidence="6">
    <location>
        <begin position="6"/>
        <end position="77"/>
    </location>
</feature>
<comment type="subcellular location">
    <subcellularLocation>
        <location evidence="1">Nucleus</location>
    </subcellularLocation>
</comment>
<feature type="region of interest" description="Disordered" evidence="5">
    <location>
        <begin position="103"/>
        <end position="131"/>
    </location>
</feature>
<dbReference type="Gene3D" id="3.30.70.330">
    <property type="match status" value="1"/>
</dbReference>
<gene>
    <name evidence="7" type="ORF">PR048_029142</name>
</gene>
<dbReference type="InterPro" id="IPR012677">
    <property type="entry name" value="Nucleotide-bd_a/b_plait_sf"/>
</dbReference>
<evidence type="ECO:0000313" key="7">
    <source>
        <dbReference type="EMBL" id="KAJ8870130.1"/>
    </source>
</evidence>
<keyword evidence="3" id="KW-0539">Nucleus</keyword>
<evidence type="ECO:0000259" key="6">
    <source>
        <dbReference type="PROSITE" id="PS50102"/>
    </source>
</evidence>
<organism evidence="7 8">
    <name type="scientific">Dryococelus australis</name>
    <dbReference type="NCBI Taxonomy" id="614101"/>
    <lineage>
        <taxon>Eukaryota</taxon>
        <taxon>Metazoa</taxon>
        <taxon>Ecdysozoa</taxon>
        <taxon>Arthropoda</taxon>
        <taxon>Hexapoda</taxon>
        <taxon>Insecta</taxon>
        <taxon>Pterygota</taxon>
        <taxon>Neoptera</taxon>
        <taxon>Polyneoptera</taxon>
        <taxon>Phasmatodea</taxon>
        <taxon>Verophasmatodea</taxon>
        <taxon>Anareolatae</taxon>
        <taxon>Phasmatidae</taxon>
        <taxon>Eurycanthinae</taxon>
        <taxon>Dryococelus</taxon>
    </lineage>
</organism>
<accession>A0ABQ9GCI8</accession>
<dbReference type="PROSITE" id="PS50102">
    <property type="entry name" value="RRM"/>
    <property type="match status" value="1"/>
</dbReference>
<comment type="caution">
    <text evidence="7">The sequence shown here is derived from an EMBL/GenBank/DDBJ whole genome shotgun (WGS) entry which is preliminary data.</text>
</comment>
<dbReference type="InterPro" id="IPR000504">
    <property type="entry name" value="RRM_dom"/>
</dbReference>
<dbReference type="SMART" id="SM00360">
    <property type="entry name" value="RRM"/>
    <property type="match status" value="1"/>
</dbReference>
<dbReference type="Pfam" id="PF00076">
    <property type="entry name" value="RRM_1"/>
    <property type="match status" value="1"/>
</dbReference>
<dbReference type="PANTHER" id="PTHR48033:SF9">
    <property type="entry name" value="TAR DNA-BINDING PROTEIN 43"/>
    <property type="match status" value="1"/>
</dbReference>
<dbReference type="SUPFAM" id="SSF54928">
    <property type="entry name" value="RNA-binding domain, RBD"/>
    <property type="match status" value="1"/>
</dbReference>
<keyword evidence="2 4" id="KW-0694">RNA-binding</keyword>
<dbReference type="InterPro" id="IPR035979">
    <property type="entry name" value="RBD_domain_sf"/>
</dbReference>
<feature type="region of interest" description="Disordered" evidence="5">
    <location>
        <begin position="192"/>
        <end position="267"/>
    </location>
</feature>
<reference evidence="7 8" key="1">
    <citation type="submission" date="2023-02" db="EMBL/GenBank/DDBJ databases">
        <title>LHISI_Scaffold_Assembly.</title>
        <authorList>
            <person name="Stuart O.P."/>
            <person name="Cleave R."/>
            <person name="Magrath M.J.L."/>
            <person name="Mikheyev A.S."/>
        </authorList>
    </citation>
    <scope>NUCLEOTIDE SEQUENCE [LARGE SCALE GENOMIC DNA]</scope>
    <source>
        <strain evidence="7">Daus_M_001</strain>
        <tissue evidence="7">Leg muscle</tissue>
    </source>
</reference>
<proteinExistence type="predicted"/>